<sequence length="147" mass="16363">MLTEAIFDDLEQAWSDKDIDRLVSLFTPDCIYEDLALGARHEGHAGVREFAEGVFATMPDFTLRFPVRLVTPERGSSHWTISAHWNGPFEGVDRTGHPIEFHGLSSYVFRDGRIAHNIDCWDYVAMIKAFGVLPLGLAALPTAESAS</sequence>
<evidence type="ECO:0000313" key="1">
    <source>
        <dbReference type="EMBL" id="QTH23097.1"/>
    </source>
</evidence>
<dbReference type="RefSeq" id="WP_011951570.1">
    <property type="nucleotide sequence ID" value="NZ_CP059319.1"/>
</dbReference>
<accession>A0A975HF81</accession>
<reference evidence="1" key="2">
    <citation type="submission" date="2021-04" db="EMBL/GenBank/DDBJ databases">
        <title>Isolation and genomic analysis of the ibuprofen-degrading bacterium Sphingomonas strain MPO218.</title>
        <authorList>
            <person name="Aulestia M."/>
            <person name="Flores A."/>
            <person name="Mangas E.L."/>
            <person name="Perez-Pulido A.J."/>
            <person name="Santero E."/>
            <person name="Camacho E.M."/>
        </authorList>
    </citation>
    <scope>NUCLEOTIDE SEQUENCE</scope>
    <source>
        <strain evidence="1">MPO218</strain>
    </source>
</reference>
<name>A0A975HF81_9SPHN</name>
<dbReference type="PANTHER" id="PTHR38436">
    <property type="entry name" value="POLYKETIDE CYCLASE SNOAL-LIKE DOMAIN"/>
    <property type="match status" value="1"/>
</dbReference>
<dbReference type="SUPFAM" id="SSF54427">
    <property type="entry name" value="NTF2-like"/>
    <property type="match status" value="1"/>
</dbReference>
<dbReference type="PANTHER" id="PTHR38436:SF1">
    <property type="entry name" value="ESTER CYCLASE"/>
    <property type="match status" value="1"/>
</dbReference>
<evidence type="ECO:0000313" key="2">
    <source>
        <dbReference type="Proteomes" id="UP000664914"/>
    </source>
</evidence>
<dbReference type="AlphaFoldDB" id="A0A975HF81"/>
<reference evidence="1" key="1">
    <citation type="submission" date="2020-07" db="EMBL/GenBank/DDBJ databases">
        <authorList>
            <person name="Camacho E."/>
        </authorList>
    </citation>
    <scope>NUCLEOTIDE SEQUENCE</scope>
    <source>
        <strain evidence="1">MPO218</strain>
    </source>
</reference>
<dbReference type="Pfam" id="PF07366">
    <property type="entry name" value="SnoaL"/>
    <property type="match status" value="1"/>
</dbReference>
<organism evidence="1 2">
    <name type="scientific">Rhizorhabdus wittichii</name>
    <dbReference type="NCBI Taxonomy" id="160791"/>
    <lineage>
        <taxon>Bacteria</taxon>
        <taxon>Pseudomonadati</taxon>
        <taxon>Pseudomonadota</taxon>
        <taxon>Alphaproteobacteria</taxon>
        <taxon>Sphingomonadales</taxon>
        <taxon>Sphingomonadaceae</taxon>
        <taxon>Rhizorhabdus</taxon>
    </lineage>
</organism>
<proteinExistence type="predicted"/>
<dbReference type="GO" id="GO:0030638">
    <property type="term" value="P:polyketide metabolic process"/>
    <property type="evidence" value="ECO:0007669"/>
    <property type="project" value="InterPro"/>
</dbReference>
<dbReference type="EMBL" id="CP059319">
    <property type="protein sequence ID" value="QTH23097.1"/>
    <property type="molecule type" value="Genomic_DNA"/>
</dbReference>
<dbReference type="Proteomes" id="UP000664914">
    <property type="component" value="Chromosome"/>
</dbReference>
<dbReference type="Gene3D" id="3.10.450.50">
    <property type="match status" value="1"/>
</dbReference>
<dbReference type="InterPro" id="IPR009959">
    <property type="entry name" value="Cyclase_SnoaL-like"/>
</dbReference>
<dbReference type="InterPro" id="IPR032710">
    <property type="entry name" value="NTF2-like_dom_sf"/>
</dbReference>
<gene>
    <name evidence="1" type="ORF">HRJ34_06185</name>
</gene>
<protein>
    <submittedName>
        <fullName evidence="1">Ester cyclase</fullName>
    </submittedName>
</protein>